<dbReference type="GO" id="GO:0005524">
    <property type="term" value="F:ATP binding"/>
    <property type="evidence" value="ECO:0007669"/>
    <property type="project" value="UniProtKB-UniRule"/>
</dbReference>
<dbReference type="GO" id="GO:0045143">
    <property type="term" value="P:homologous chromosome segregation"/>
    <property type="evidence" value="ECO:0007669"/>
    <property type="project" value="UniProtKB-ARBA"/>
</dbReference>
<dbReference type="GO" id="GO:1902115">
    <property type="term" value="P:regulation of organelle assembly"/>
    <property type="evidence" value="ECO:0007669"/>
    <property type="project" value="UniProtKB-ARBA"/>
</dbReference>
<dbReference type="GO" id="GO:0000776">
    <property type="term" value="C:kinetochore"/>
    <property type="evidence" value="ECO:0007669"/>
    <property type="project" value="UniProtKB-ARBA"/>
</dbReference>
<evidence type="ECO:0000256" key="8">
    <source>
        <dbReference type="ARBA" id="ARBA00047899"/>
    </source>
</evidence>
<feature type="compositionally biased region" description="Basic and acidic residues" evidence="16">
    <location>
        <begin position="41"/>
        <end position="54"/>
    </location>
</feature>
<feature type="region of interest" description="Disordered" evidence="16">
    <location>
        <begin position="1"/>
        <end position="95"/>
    </location>
</feature>
<evidence type="ECO:0000256" key="9">
    <source>
        <dbReference type="ARBA" id="ARBA00048679"/>
    </source>
</evidence>
<dbReference type="GO" id="GO:0032133">
    <property type="term" value="C:chromosome passenger complex"/>
    <property type="evidence" value="ECO:0007669"/>
    <property type="project" value="UniProtKB-ARBA"/>
</dbReference>
<protein>
    <recommendedName>
        <fullName evidence="2 15">Aurora kinase</fullName>
        <ecNumber evidence="1 15">2.7.11.1</ecNumber>
    </recommendedName>
</protein>
<evidence type="ECO:0000256" key="10">
    <source>
        <dbReference type="PIRSR" id="PIRSR630616-1"/>
    </source>
</evidence>
<feature type="cross-link" description="Glycyl lysine isopeptide (Lys-Gly) (interchain with G-Cter in SUMO2)" evidence="12">
    <location>
        <position position="232"/>
    </location>
</feature>
<dbReference type="AlphaFoldDB" id="A0AAN7HJV2"/>
<evidence type="ECO:0000259" key="17">
    <source>
        <dbReference type="PROSITE" id="PS50011"/>
    </source>
</evidence>
<dbReference type="Gene3D" id="1.10.510.10">
    <property type="entry name" value="Transferase(Phosphotransferase) domain 1"/>
    <property type="match status" value="1"/>
</dbReference>
<comment type="similarity">
    <text evidence="15">Belongs to the protein kinase superfamily. Ser/Thr protein kinase family. Aurora subfamily.</text>
</comment>
<dbReference type="InterPro" id="IPR011009">
    <property type="entry name" value="Kinase-like_dom_sf"/>
</dbReference>
<keyword evidence="3 14" id="KW-0723">Serine/threonine-protein kinase</keyword>
<comment type="caution">
    <text evidence="18">The sequence shown here is derived from an EMBL/GenBank/DDBJ whole genome shotgun (WGS) entry which is preliminary data.</text>
</comment>
<dbReference type="InterPro" id="IPR030616">
    <property type="entry name" value="Aur-like"/>
</dbReference>
<dbReference type="GO" id="GO:0004674">
    <property type="term" value="F:protein serine/threonine kinase activity"/>
    <property type="evidence" value="ECO:0007669"/>
    <property type="project" value="UniProtKB-KW"/>
</dbReference>
<evidence type="ECO:0000256" key="13">
    <source>
        <dbReference type="PROSITE-ProRule" id="PRU10141"/>
    </source>
</evidence>
<dbReference type="GO" id="GO:0072479">
    <property type="term" value="P:response to mitotic cell cycle spindle assembly checkpoint signaling"/>
    <property type="evidence" value="ECO:0007669"/>
    <property type="project" value="UniProtKB-ARBA"/>
</dbReference>
<dbReference type="GO" id="GO:0051233">
    <property type="term" value="C:spindle midzone"/>
    <property type="evidence" value="ECO:0007669"/>
    <property type="project" value="UniProtKB-ARBA"/>
</dbReference>
<sequence length="373" mass="42909">MSTAGFPHRFLSKIKKKTSNDNIKSNDNLGGHGIPRTKPFKSYDNKKQSEEARNGTKPTPKRLTDALKSTLTPARTTQRSNTTTTRKPLLRNGDKQPDIKHWTLEDFEIARDLGKGNFGSVFLAREKSRKIIVALKVMYKQQIKDMGIQKQLEREIDIQGHLRHPNILGLYGYFHDDSRIFIILEYAANGALYDELRKRIRFTEEEAAKYIAQMVDALAYLHNNQVIHRDIKPENLMLGRNGEIKIGDFGWSVRTERLNNRRGTLCGTLDYLPPEMVEGRVHDKNVDIWSLGILLYELIVGSPPFEEKQAENDDVSSAITYERIRNVELHFPKYVSKDAADLISKLLKYNSGDRLPLRNIMHHPFIVKNLQET</sequence>
<feature type="binding site" evidence="11">
    <location>
        <begin position="185"/>
        <end position="187"/>
    </location>
    <ligand>
        <name>ATP</name>
        <dbReference type="ChEBI" id="CHEBI:30616"/>
    </ligand>
</feature>
<dbReference type="PANTHER" id="PTHR24350">
    <property type="entry name" value="SERINE/THREONINE-PROTEIN KINASE IAL-RELATED"/>
    <property type="match status" value="1"/>
</dbReference>
<dbReference type="SUPFAM" id="SSF56112">
    <property type="entry name" value="Protein kinase-like (PK-like)"/>
    <property type="match status" value="1"/>
</dbReference>
<dbReference type="EMBL" id="JASEJX010000038">
    <property type="protein sequence ID" value="KAK4509704.1"/>
    <property type="molecule type" value="Genomic_DNA"/>
</dbReference>
<dbReference type="Gene3D" id="3.30.200.20">
    <property type="entry name" value="Phosphorylase Kinase, domain 1"/>
    <property type="match status" value="1"/>
</dbReference>
<dbReference type="PROSITE" id="PS00108">
    <property type="entry name" value="PROTEIN_KINASE_ST"/>
    <property type="match status" value="1"/>
</dbReference>
<dbReference type="FunFam" id="1.10.510.10:FF:000235">
    <property type="entry name" value="Serine/threonine-protein kinase ark1"/>
    <property type="match status" value="1"/>
</dbReference>
<reference evidence="18 19" key="1">
    <citation type="submission" date="2022-11" db="EMBL/GenBank/DDBJ databases">
        <title>Mucor velutinosus strain NIH1002 WGS.</title>
        <authorList>
            <person name="Subramanian P."/>
            <person name="Mullikin J.C."/>
            <person name="Segre J.A."/>
            <person name="Zelazny A.M."/>
        </authorList>
    </citation>
    <scope>NUCLEOTIDE SEQUENCE [LARGE SCALE GENOMIC DNA]</scope>
    <source>
        <strain evidence="18 19">NIH1002</strain>
    </source>
</reference>
<organism evidence="18 19">
    <name type="scientific">Mucor velutinosus</name>
    <dbReference type="NCBI Taxonomy" id="708070"/>
    <lineage>
        <taxon>Eukaryota</taxon>
        <taxon>Fungi</taxon>
        <taxon>Fungi incertae sedis</taxon>
        <taxon>Mucoromycota</taxon>
        <taxon>Mucoromycotina</taxon>
        <taxon>Mucoromycetes</taxon>
        <taxon>Mucorales</taxon>
        <taxon>Mucorineae</taxon>
        <taxon>Mucoraceae</taxon>
        <taxon>Mucor</taxon>
    </lineage>
</organism>
<dbReference type="GO" id="GO:0032465">
    <property type="term" value="P:regulation of cytokinesis"/>
    <property type="evidence" value="ECO:0007669"/>
    <property type="project" value="UniProtKB-ARBA"/>
</dbReference>
<evidence type="ECO:0000256" key="6">
    <source>
        <dbReference type="ARBA" id="ARBA00022777"/>
    </source>
</evidence>
<evidence type="ECO:0000313" key="18">
    <source>
        <dbReference type="EMBL" id="KAK4509704.1"/>
    </source>
</evidence>
<feature type="compositionally biased region" description="Low complexity" evidence="16">
    <location>
        <begin position="72"/>
        <end position="86"/>
    </location>
</feature>
<dbReference type="InterPro" id="IPR000719">
    <property type="entry name" value="Prot_kinase_dom"/>
</dbReference>
<dbReference type="SMART" id="SM00220">
    <property type="entry name" value="S_TKc"/>
    <property type="match status" value="1"/>
</dbReference>
<dbReference type="GO" id="GO:0008608">
    <property type="term" value="P:attachment of spindle microtubules to kinetochore"/>
    <property type="evidence" value="ECO:0007669"/>
    <property type="project" value="UniProtKB-ARBA"/>
</dbReference>
<evidence type="ECO:0000256" key="7">
    <source>
        <dbReference type="ARBA" id="ARBA00022840"/>
    </source>
</evidence>
<evidence type="ECO:0000256" key="4">
    <source>
        <dbReference type="ARBA" id="ARBA00022679"/>
    </source>
</evidence>
<dbReference type="Pfam" id="PF00069">
    <property type="entry name" value="Pkinase"/>
    <property type="match status" value="1"/>
</dbReference>
<name>A0AAN7HJV2_9FUNG</name>
<dbReference type="FunFam" id="3.30.200.20:FF:000042">
    <property type="entry name" value="Aurora kinase A"/>
    <property type="match status" value="1"/>
</dbReference>
<evidence type="ECO:0000256" key="3">
    <source>
        <dbReference type="ARBA" id="ARBA00022527"/>
    </source>
</evidence>
<feature type="binding site" evidence="11">
    <location>
        <position position="248"/>
    </location>
    <ligand>
        <name>ATP</name>
        <dbReference type="ChEBI" id="CHEBI:30616"/>
    </ligand>
</feature>
<evidence type="ECO:0000256" key="2">
    <source>
        <dbReference type="ARBA" id="ARBA00021157"/>
    </source>
</evidence>
<keyword evidence="7 11" id="KW-0067">ATP-binding</keyword>
<dbReference type="Proteomes" id="UP001304243">
    <property type="component" value="Unassembled WGS sequence"/>
</dbReference>
<feature type="binding site" evidence="11 13">
    <location>
        <position position="136"/>
    </location>
    <ligand>
        <name>ATP</name>
        <dbReference type="ChEBI" id="CHEBI:30616"/>
    </ligand>
</feature>
<keyword evidence="5 11" id="KW-0547">Nucleotide-binding</keyword>
<proteinExistence type="inferred from homology"/>
<dbReference type="InterPro" id="IPR017441">
    <property type="entry name" value="Protein_kinase_ATP_BS"/>
</dbReference>
<evidence type="ECO:0000256" key="11">
    <source>
        <dbReference type="PIRSR" id="PIRSR630616-2"/>
    </source>
</evidence>
<evidence type="ECO:0000256" key="1">
    <source>
        <dbReference type="ARBA" id="ARBA00012513"/>
    </source>
</evidence>
<keyword evidence="19" id="KW-1185">Reference proteome</keyword>
<keyword evidence="4 15" id="KW-0808">Transferase</keyword>
<comment type="catalytic activity">
    <reaction evidence="8 15">
        <text>L-threonyl-[protein] + ATP = O-phospho-L-threonyl-[protein] + ADP + H(+)</text>
        <dbReference type="Rhea" id="RHEA:46608"/>
        <dbReference type="Rhea" id="RHEA-COMP:11060"/>
        <dbReference type="Rhea" id="RHEA-COMP:11605"/>
        <dbReference type="ChEBI" id="CHEBI:15378"/>
        <dbReference type="ChEBI" id="CHEBI:30013"/>
        <dbReference type="ChEBI" id="CHEBI:30616"/>
        <dbReference type="ChEBI" id="CHEBI:61977"/>
        <dbReference type="ChEBI" id="CHEBI:456216"/>
        <dbReference type="EC" id="2.7.11.1"/>
    </reaction>
</comment>
<dbReference type="PROSITE" id="PS00107">
    <property type="entry name" value="PROTEIN_KINASE_ATP"/>
    <property type="match status" value="1"/>
</dbReference>
<evidence type="ECO:0000256" key="14">
    <source>
        <dbReference type="RuleBase" id="RU000304"/>
    </source>
</evidence>
<feature type="domain" description="Protein kinase" evidence="17">
    <location>
        <begin position="107"/>
        <end position="366"/>
    </location>
</feature>
<dbReference type="GeneID" id="89950692"/>
<evidence type="ECO:0000256" key="12">
    <source>
        <dbReference type="PIRSR" id="PIRSR630616-3"/>
    </source>
</evidence>
<evidence type="ECO:0000256" key="15">
    <source>
        <dbReference type="RuleBase" id="RU367134"/>
    </source>
</evidence>
<dbReference type="CDD" id="cd14007">
    <property type="entry name" value="STKc_Aurora"/>
    <property type="match status" value="1"/>
</dbReference>
<dbReference type="GO" id="GO:0044779">
    <property type="term" value="P:meiotic spindle checkpoint signaling"/>
    <property type="evidence" value="ECO:0007669"/>
    <property type="project" value="UniProtKB-ARBA"/>
</dbReference>
<dbReference type="EC" id="2.7.11.1" evidence="1 15"/>
<evidence type="ECO:0000313" key="19">
    <source>
        <dbReference type="Proteomes" id="UP001304243"/>
    </source>
</evidence>
<dbReference type="GO" id="GO:0090266">
    <property type="term" value="P:regulation of mitotic cell cycle spindle assembly checkpoint"/>
    <property type="evidence" value="ECO:0007669"/>
    <property type="project" value="UniProtKB-ARBA"/>
</dbReference>
<gene>
    <name evidence="18" type="primary">YPT52_2</name>
    <name evidence="18" type="ORF">ATC70_007006</name>
</gene>
<evidence type="ECO:0000256" key="16">
    <source>
        <dbReference type="SAM" id="MobiDB-lite"/>
    </source>
</evidence>
<dbReference type="RefSeq" id="XP_064676370.1">
    <property type="nucleotide sequence ID" value="XM_064826272.1"/>
</dbReference>
<dbReference type="PROSITE" id="PS50011">
    <property type="entry name" value="PROTEIN_KINASE_DOM"/>
    <property type="match status" value="1"/>
</dbReference>
<feature type="active site" description="Proton acceptor" evidence="10">
    <location>
        <position position="230"/>
    </location>
</feature>
<comment type="catalytic activity">
    <reaction evidence="9 15">
        <text>L-seryl-[protein] + ATP = O-phospho-L-seryl-[protein] + ADP + H(+)</text>
        <dbReference type="Rhea" id="RHEA:17989"/>
        <dbReference type="Rhea" id="RHEA-COMP:9863"/>
        <dbReference type="Rhea" id="RHEA-COMP:11604"/>
        <dbReference type="ChEBI" id="CHEBI:15378"/>
        <dbReference type="ChEBI" id="CHEBI:29999"/>
        <dbReference type="ChEBI" id="CHEBI:30616"/>
        <dbReference type="ChEBI" id="CHEBI:83421"/>
        <dbReference type="ChEBI" id="CHEBI:456216"/>
        <dbReference type="EC" id="2.7.11.1"/>
    </reaction>
</comment>
<keyword evidence="6 15" id="KW-0418">Kinase</keyword>
<evidence type="ECO:0000256" key="5">
    <source>
        <dbReference type="ARBA" id="ARBA00022741"/>
    </source>
</evidence>
<dbReference type="InterPro" id="IPR008271">
    <property type="entry name" value="Ser/Thr_kinase_AS"/>
</dbReference>
<feature type="binding site" evidence="11">
    <location>
        <begin position="234"/>
        <end position="235"/>
    </location>
    <ligand>
        <name>ATP</name>
        <dbReference type="ChEBI" id="CHEBI:30616"/>
    </ligand>
</feature>
<accession>A0AAN7HJV2</accession>